<dbReference type="CDD" id="cd00761">
    <property type="entry name" value="Glyco_tranf_GTA_type"/>
    <property type="match status" value="1"/>
</dbReference>
<dbReference type="AlphaFoldDB" id="A0A1X0WQE8"/>
<evidence type="ECO:0000259" key="1">
    <source>
        <dbReference type="Pfam" id="PF00535"/>
    </source>
</evidence>
<dbReference type="Gene3D" id="3.90.550.10">
    <property type="entry name" value="Spore Coat Polysaccharide Biosynthesis Protein SpsA, Chain A"/>
    <property type="match status" value="1"/>
</dbReference>
<gene>
    <name evidence="2" type="ORF">ATE34_02280</name>
</gene>
<dbReference type="InterPro" id="IPR029044">
    <property type="entry name" value="Nucleotide-diphossugar_trans"/>
</dbReference>
<sequence>MSELLLSFIMPTYNSSLYIEETLDSLFRSIGDYSDITEVICVDDGSSDNTIEIIERYQRLFPNLYLFKNSHGGVSSARNTALEQVSGKFLTFVDSDDLFSSDFVEYFMNLEQNFDLLFTDVKNTGGVVSYTSVSPNDKLGIFKANFGIGKYTIHPGIAGKFFRSQFVQDNQIRFNEKLSFAEDILFNFSALTIANNVLLDDKEFYYVNGTHSLMYYNEKNLTGQLEFVKEIRLLLKQYPESDSKDLIERMVVLKAMTVYIDRYFGPLWLNGTYTLNEASEQLKDVIEKHHFQKVFKFRDLDSQIGKRYVVFRKLLRFKQYKLCLIYNRVMDKIKGYERFRKH</sequence>
<protein>
    <recommendedName>
        <fullName evidence="1">Glycosyltransferase 2-like domain-containing protein</fullName>
    </recommendedName>
</protein>
<proteinExistence type="predicted"/>
<reference evidence="2 3" key="1">
    <citation type="journal article" date="2016" name="PLoS ONE">
        <title>Comparative Genomics Analysis of Streptococcus tigurinus Strains Identifies Genetic Elements Specifically and Uniquely Present in Highly Virulent Strains.</title>
        <authorList>
            <person name="Diene S.M."/>
            <person name="Francois P."/>
            <person name="Zbinden A."/>
            <person name="Entenza J.M."/>
            <person name="Resch G."/>
        </authorList>
    </citation>
    <scope>NUCLEOTIDE SEQUENCE [LARGE SCALE GENOMIC DNA]</scope>
    <source>
        <strain evidence="2 3">AZ_8</strain>
    </source>
</reference>
<organism evidence="2 3">
    <name type="scientific">Streptococcus oralis subsp. tigurinus</name>
    <dbReference type="NCBI Taxonomy" id="1077464"/>
    <lineage>
        <taxon>Bacteria</taxon>
        <taxon>Bacillati</taxon>
        <taxon>Bacillota</taxon>
        <taxon>Bacilli</taxon>
        <taxon>Lactobacillales</taxon>
        <taxon>Streptococcaceae</taxon>
        <taxon>Streptococcus</taxon>
    </lineage>
</organism>
<evidence type="ECO:0000313" key="2">
    <source>
        <dbReference type="EMBL" id="ORJ28967.1"/>
    </source>
</evidence>
<dbReference type="PANTHER" id="PTHR22916">
    <property type="entry name" value="GLYCOSYLTRANSFERASE"/>
    <property type="match status" value="1"/>
</dbReference>
<dbReference type="EMBL" id="LNVF01000001">
    <property type="protein sequence ID" value="ORJ28967.1"/>
    <property type="molecule type" value="Genomic_DNA"/>
</dbReference>
<dbReference type="GO" id="GO:0016758">
    <property type="term" value="F:hexosyltransferase activity"/>
    <property type="evidence" value="ECO:0007669"/>
    <property type="project" value="UniProtKB-ARBA"/>
</dbReference>
<dbReference type="InterPro" id="IPR001173">
    <property type="entry name" value="Glyco_trans_2-like"/>
</dbReference>
<evidence type="ECO:0000313" key="3">
    <source>
        <dbReference type="Proteomes" id="UP000192428"/>
    </source>
</evidence>
<name>A0A1X0WQE8_STROR</name>
<dbReference type="Proteomes" id="UP000192428">
    <property type="component" value="Unassembled WGS sequence"/>
</dbReference>
<accession>A0A1X0WQE8</accession>
<feature type="domain" description="Glycosyltransferase 2-like" evidence="1">
    <location>
        <begin position="7"/>
        <end position="109"/>
    </location>
</feature>
<dbReference type="RefSeq" id="WP_084910633.1">
    <property type="nucleotide sequence ID" value="NZ_LNVF01000001.1"/>
</dbReference>
<dbReference type="SUPFAM" id="SSF53448">
    <property type="entry name" value="Nucleotide-diphospho-sugar transferases"/>
    <property type="match status" value="1"/>
</dbReference>
<dbReference type="Pfam" id="PF00535">
    <property type="entry name" value="Glycos_transf_2"/>
    <property type="match status" value="1"/>
</dbReference>
<dbReference type="PANTHER" id="PTHR22916:SF3">
    <property type="entry name" value="UDP-GLCNAC:BETAGAL BETA-1,3-N-ACETYLGLUCOSAMINYLTRANSFERASE-LIKE PROTEIN 1"/>
    <property type="match status" value="1"/>
</dbReference>
<comment type="caution">
    <text evidence="2">The sequence shown here is derived from an EMBL/GenBank/DDBJ whole genome shotgun (WGS) entry which is preliminary data.</text>
</comment>